<protein>
    <recommendedName>
        <fullName evidence="2">DUF4136 domain-containing protein</fullName>
    </recommendedName>
</protein>
<dbReference type="EMBL" id="BBWV01000001">
    <property type="protein sequence ID" value="GAO42682.1"/>
    <property type="molecule type" value="Genomic_DNA"/>
</dbReference>
<evidence type="ECO:0000313" key="3">
    <source>
        <dbReference type="EMBL" id="GAO42682.1"/>
    </source>
</evidence>
<feature type="signal peptide" evidence="1">
    <location>
        <begin position="1"/>
        <end position="24"/>
    </location>
</feature>
<accession>A0A0E9MY71</accession>
<dbReference type="AlphaFoldDB" id="A0A0E9MY71"/>
<feature type="chain" id="PRO_5002429626" description="DUF4136 domain-containing protein" evidence="1">
    <location>
        <begin position="25"/>
        <end position="191"/>
    </location>
</feature>
<feature type="domain" description="DUF4136" evidence="2">
    <location>
        <begin position="26"/>
        <end position="182"/>
    </location>
</feature>
<dbReference type="RefSeq" id="WP_046368322.1">
    <property type="nucleotide sequence ID" value="NZ_BBWV01000001.1"/>
</dbReference>
<dbReference type="OrthoDB" id="5432251at2"/>
<dbReference type="Gene3D" id="3.30.160.670">
    <property type="match status" value="1"/>
</dbReference>
<evidence type="ECO:0000259" key="2">
    <source>
        <dbReference type="Pfam" id="PF13590"/>
    </source>
</evidence>
<name>A0A0E9MY71_9BACT</name>
<gene>
    <name evidence="3" type="ORF">FPE01S_01_16970</name>
</gene>
<evidence type="ECO:0000313" key="4">
    <source>
        <dbReference type="Proteomes" id="UP000033121"/>
    </source>
</evidence>
<sequence>MKTYSLSLLVMVAIVALFSCTSQVKVTTDYNRSVDFSKYKTFAFYQLSDHGPGLSQLNQERIINAIKSQLLTMGFTENKENPDLWVNATAIVKEKTQVTANSNYYGYGGYYRPYGWGPGFNGTTTYNTYEYKDGSLIIDLIDAASKTLVWQGTGNKEIDKPSKDPDAAIKAAVAKIMESYPPGGDKKTAKN</sequence>
<dbReference type="Pfam" id="PF13590">
    <property type="entry name" value="DUF4136"/>
    <property type="match status" value="1"/>
</dbReference>
<dbReference type="PROSITE" id="PS51257">
    <property type="entry name" value="PROKAR_LIPOPROTEIN"/>
    <property type="match status" value="1"/>
</dbReference>
<keyword evidence="4" id="KW-1185">Reference proteome</keyword>
<dbReference type="InterPro" id="IPR025411">
    <property type="entry name" value="DUF4136"/>
</dbReference>
<reference evidence="3 4" key="1">
    <citation type="submission" date="2015-04" db="EMBL/GenBank/DDBJ databases">
        <title>Whole genome shotgun sequence of Flavihumibacter petaseus NBRC 106054.</title>
        <authorList>
            <person name="Miyazawa S."/>
            <person name="Hosoyama A."/>
            <person name="Hashimoto M."/>
            <person name="Noguchi M."/>
            <person name="Tsuchikane K."/>
            <person name="Ohji S."/>
            <person name="Yamazoe A."/>
            <person name="Ichikawa N."/>
            <person name="Kimura A."/>
            <person name="Fujita N."/>
        </authorList>
    </citation>
    <scope>NUCLEOTIDE SEQUENCE [LARGE SCALE GENOMIC DNA]</scope>
    <source>
        <strain evidence="3 4">NBRC 106054</strain>
    </source>
</reference>
<dbReference type="STRING" id="1220578.FPE01S_01_16970"/>
<dbReference type="Proteomes" id="UP000033121">
    <property type="component" value="Unassembled WGS sequence"/>
</dbReference>
<organism evidence="3 4">
    <name type="scientific">Flavihumibacter petaseus NBRC 106054</name>
    <dbReference type="NCBI Taxonomy" id="1220578"/>
    <lineage>
        <taxon>Bacteria</taxon>
        <taxon>Pseudomonadati</taxon>
        <taxon>Bacteroidota</taxon>
        <taxon>Chitinophagia</taxon>
        <taxon>Chitinophagales</taxon>
        <taxon>Chitinophagaceae</taxon>
        <taxon>Flavihumibacter</taxon>
    </lineage>
</organism>
<comment type="caution">
    <text evidence="3">The sequence shown here is derived from an EMBL/GenBank/DDBJ whole genome shotgun (WGS) entry which is preliminary data.</text>
</comment>
<keyword evidence="1" id="KW-0732">Signal</keyword>
<proteinExistence type="predicted"/>
<evidence type="ECO:0000256" key="1">
    <source>
        <dbReference type="SAM" id="SignalP"/>
    </source>
</evidence>